<sequence>MFDTEPGWKVTNVKFCDKGLEQQRDSANVDMLTLPHPTLITCPHCLPIPRSIFAEELEAELLEQELSPDVDPDLDSDLETDLEIKPELKLPSSKSEPMFDTEPEWQVSNVKFCDKALEQQRDSVSPFSSYKEQNLSLGSLKSNHSCLNSVEEEQLSIGHHSVSVQTYRHLFWAEKHIQASEHSIERATLVEPSKNITDMKTSRCTDQESVPNITVPNNTVPNNTVPNNTLSSKKQLLSSKKQLRTKVARSSQTLSSPCLSSSSLPSAIGLADLVNLASSLVMASSTKDLPNLEHLIKAPSQKTMDPTKEPAAQPIREELKLEKPTDVPPENPSEKPLKADEPQEVQKGEDTNSPGACLGFNKPGIKRATIEGKVNFLQPLALALSPQGDRKDSVPGTEKRSPLLLKIDFKLASYSSPKK</sequence>
<protein>
    <submittedName>
        <fullName evidence="3">Spermatogenesis-associated protein 32</fullName>
    </submittedName>
</protein>
<gene>
    <name evidence="3" type="primary">SPATA32</name>
</gene>
<feature type="region of interest" description="Disordered" evidence="1">
    <location>
        <begin position="296"/>
        <end position="360"/>
    </location>
</feature>
<feature type="compositionally biased region" description="Basic and acidic residues" evidence="1">
    <location>
        <begin position="332"/>
        <end position="350"/>
    </location>
</feature>
<evidence type="ECO:0000256" key="1">
    <source>
        <dbReference type="SAM" id="MobiDB-lite"/>
    </source>
</evidence>
<dbReference type="OrthoDB" id="9625284at2759"/>
<dbReference type="Pfam" id="PF15310">
    <property type="entry name" value="VAD1-2"/>
    <property type="match status" value="1"/>
</dbReference>
<evidence type="ECO:0000313" key="3">
    <source>
        <dbReference type="RefSeq" id="XP_007953466.1"/>
    </source>
</evidence>
<dbReference type="RefSeq" id="XP_007953466.1">
    <property type="nucleotide sequence ID" value="XM_007955275.1"/>
</dbReference>
<reference evidence="3" key="1">
    <citation type="submission" date="2025-08" db="UniProtKB">
        <authorList>
            <consortium name="RefSeq"/>
        </authorList>
    </citation>
    <scope>IDENTIFICATION</scope>
</reference>
<accession>A0A8B7B437</accession>
<dbReference type="GO" id="GO:0007283">
    <property type="term" value="P:spermatogenesis"/>
    <property type="evidence" value="ECO:0007669"/>
    <property type="project" value="InterPro"/>
</dbReference>
<dbReference type="PANTHER" id="PTHR37338:SF1">
    <property type="entry name" value="SPERMATOGENESIS-ASSOCIATED PROTEIN 32"/>
    <property type="match status" value="1"/>
</dbReference>
<feature type="region of interest" description="Disordered" evidence="1">
    <location>
        <begin position="206"/>
        <end position="227"/>
    </location>
</feature>
<keyword evidence="2" id="KW-1185">Reference proteome</keyword>
<dbReference type="GeneID" id="103209430"/>
<evidence type="ECO:0000313" key="2">
    <source>
        <dbReference type="Proteomes" id="UP000694850"/>
    </source>
</evidence>
<dbReference type="CTD" id="124783"/>
<dbReference type="Proteomes" id="UP000694850">
    <property type="component" value="Unplaced"/>
</dbReference>
<proteinExistence type="predicted"/>
<organism evidence="2 3">
    <name type="scientific">Orycteropus afer afer</name>
    <dbReference type="NCBI Taxonomy" id="1230840"/>
    <lineage>
        <taxon>Eukaryota</taxon>
        <taxon>Metazoa</taxon>
        <taxon>Chordata</taxon>
        <taxon>Craniata</taxon>
        <taxon>Vertebrata</taxon>
        <taxon>Euteleostomi</taxon>
        <taxon>Mammalia</taxon>
        <taxon>Eutheria</taxon>
        <taxon>Afrotheria</taxon>
        <taxon>Tubulidentata</taxon>
        <taxon>Orycteropodidae</taxon>
        <taxon>Orycteropus</taxon>
    </lineage>
</organism>
<feature type="compositionally biased region" description="Low complexity" evidence="1">
    <location>
        <begin position="210"/>
        <end position="227"/>
    </location>
</feature>
<dbReference type="PANTHER" id="PTHR37338">
    <property type="entry name" value="SPERMATOGENESIS-ASSOCIATED PROTEIN 32"/>
    <property type="match status" value="1"/>
</dbReference>
<dbReference type="GO" id="GO:0048471">
    <property type="term" value="C:perinuclear region of cytoplasm"/>
    <property type="evidence" value="ECO:0007669"/>
    <property type="project" value="TreeGrafter"/>
</dbReference>
<dbReference type="AlphaFoldDB" id="A0A8B7B437"/>
<name>A0A8B7B437_ORYAF</name>
<feature type="compositionally biased region" description="Basic and acidic residues" evidence="1">
    <location>
        <begin position="315"/>
        <end position="325"/>
    </location>
</feature>
<dbReference type="GO" id="GO:0003779">
    <property type="term" value="F:actin binding"/>
    <property type="evidence" value="ECO:0007669"/>
    <property type="project" value="TreeGrafter"/>
</dbReference>
<dbReference type="InterPro" id="IPR029297">
    <property type="entry name" value="SPATA32"/>
</dbReference>